<dbReference type="InterPro" id="IPR002347">
    <property type="entry name" value="SDR_fam"/>
</dbReference>
<evidence type="ECO:0000256" key="3">
    <source>
        <dbReference type="RuleBase" id="RU000363"/>
    </source>
</evidence>
<dbReference type="PANTHER" id="PTHR45024:SF2">
    <property type="entry name" value="SCP2 DOMAIN-CONTAINING PROTEIN"/>
    <property type="match status" value="1"/>
</dbReference>
<dbReference type="InterPro" id="IPR020904">
    <property type="entry name" value="Sc_DH/Rdtase_CS"/>
</dbReference>
<accession>A0ABS8PHN7</accession>
<keyword evidence="6" id="KW-1185">Reference proteome</keyword>
<evidence type="ECO:0000259" key="4">
    <source>
        <dbReference type="SMART" id="SM00822"/>
    </source>
</evidence>
<dbReference type="InterPro" id="IPR057326">
    <property type="entry name" value="KR_dom"/>
</dbReference>
<dbReference type="Gene3D" id="1.10.287.4290">
    <property type="match status" value="1"/>
</dbReference>
<evidence type="ECO:0000313" key="5">
    <source>
        <dbReference type="EMBL" id="MCD2197742.1"/>
    </source>
</evidence>
<proteinExistence type="inferred from homology"/>
<dbReference type="PANTHER" id="PTHR45024">
    <property type="entry name" value="DEHYDROGENASES, SHORT CHAIN"/>
    <property type="match status" value="1"/>
</dbReference>
<evidence type="ECO:0000256" key="1">
    <source>
        <dbReference type="ARBA" id="ARBA00006484"/>
    </source>
</evidence>
<comment type="similarity">
    <text evidence="1 3">Belongs to the short-chain dehydrogenases/reductases (SDR) family.</text>
</comment>
<dbReference type="InterPro" id="IPR051687">
    <property type="entry name" value="Peroxisomal_Beta-Oxidation"/>
</dbReference>
<comment type="caution">
    <text evidence="5">The sequence shown here is derived from an EMBL/GenBank/DDBJ whole genome shotgun (WGS) entry which is preliminary data.</text>
</comment>
<dbReference type="SUPFAM" id="SSF51735">
    <property type="entry name" value="NAD(P)-binding Rossmann-fold domains"/>
    <property type="match status" value="1"/>
</dbReference>
<reference evidence="5 6" key="1">
    <citation type="submission" date="2021-11" db="EMBL/GenBank/DDBJ databases">
        <title>Draft genome sequence of Actinomycetospora sp. SF1 isolated from the rhizosphere soil.</title>
        <authorList>
            <person name="Duangmal K."/>
            <person name="Chantavorakit T."/>
        </authorList>
    </citation>
    <scope>NUCLEOTIDE SEQUENCE [LARGE SCALE GENOMIC DNA]</scope>
    <source>
        <strain evidence="5 6">TBRC 5722</strain>
    </source>
</reference>
<feature type="domain" description="Ketoreductase" evidence="4">
    <location>
        <begin position="14"/>
        <end position="190"/>
    </location>
</feature>
<dbReference type="SMART" id="SM00822">
    <property type="entry name" value="PKS_KR"/>
    <property type="match status" value="1"/>
</dbReference>
<keyword evidence="2" id="KW-0560">Oxidoreductase</keyword>
<dbReference type="RefSeq" id="WP_230740027.1">
    <property type="nucleotide sequence ID" value="NZ_JAJNDB010000009.1"/>
</dbReference>
<evidence type="ECO:0000256" key="2">
    <source>
        <dbReference type="ARBA" id="ARBA00023002"/>
    </source>
</evidence>
<sequence>MSTGAQGSLDFGDLVVVVTGAGRGLGRRYALDLAARGARVVVCARHGETASAVVAEARAAGGDAVACVADARDGQAPVTTALEAFGRVDGMIVNAGQTRDRSFGRMTDEEWSDVLGVHLDGARAVTAAAWSAMRAQGAGRILLTGSGAGFFGNRGQANYAAAKAGVVGLGLTLAAEGAPYGIGANVVAPMAMTDMTENVLDDAQGEVLTAERVSPVVLALVHPSCPVSGQVLEAGGGWVGALRWERSEGVRVAGERPAPEDFAGSWEKILHFGADSVRPTCIADSVEAGMGA</sequence>
<protein>
    <submittedName>
        <fullName evidence="5">SDR family NAD(P)-dependent oxidoreductase</fullName>
    </submittedName>
</protein>
<name>A0ABS8PHN7_9PSEU</name>
<gene>
    <name evidence="5" type="ORF">LQ327_30665</name>
</gene>
<dbReference type="EMBL" id="JAJNDB010000009">
    <property type="protein sequence ID" value="MCD2197742.1"/>
    <property type="molecule type" value="Genomic_DNA"/>
</dbReference>
<dbReference type="PROSITE" id="PS00061">
    <property type="entry name" value="ADH_SHORT"/>
    <property type="match status" value="1"/>
</dbReference>
<evidence type="ECO:0000313" key="6">
    <source>
        <dbReference type="Proteomes" id="UP001199469"/>
    </source>
</evidence>
<dbReference type="Pfam" id="PF00106">
    <property type="entry name" value="adh_short"/>
    <property type="match status" value="1"/>
</dbReference>
<dbReference type="Proteomes" id="UP001199469">
    <property type="component" value="Unassembled WGS sequence"/>
</dbReference>
<dbReference type="Gene3D" id="3.40.50.720">
    <property type="entry name" value="NAD(P)-binding Rossmann-like Domain"/>
    <property type="match status" value="1"/>
</dbReference>
<organism evidence="5 6">
    <name type="scientific">Actinomycetospora endophytica</name>
    <dbReference type="NCBI Taxonomy" id="2291215"/>
    <lineage>
        <taxon>Bacteria</taxon>
        <taxon>Bacillati</taxon>
        <taxon>Actinomycetota</taxon>
        <taxon>Actinomycetes</taxon>
        <taxon>Pseudonocardiales</taxon>
        <taxon>Pseudonocardiaceae</taxon>
        <taxon>Actinomycetospora</taxon>
    </lineage>
</organism>
<dbReference type="InterPro" id="IPR036291">
    <property type="entry name" value="NAD(P)-bd_dom_sf"/>
</dbReference>
<dbReference type="PRINTS" id="PR00081">
    <property type="entry name" value="GDHRDH"/>
</dbReference>
<dbReference type="PRINTS" id="PR00080">
    <property type="entry name" value="SDRFAMILY"/>
</dbReference>